<proteinExistence type="predicted"/>
<sequence length="101" mass="11656">MRIVEIRGTESQGYRILIGFEMAAPKRYASCELEPHSRFCRNMSEYDDHFTETASKESRFVDKGAPTRSPNPKARESQERKLAVILMGCMRAISRQRSRSI</sequence>
<feature type="region of interest" description="Disordered" evidence="1">
    <location>
        <begin position="54"/>
        <end position="78"/>
    </location>
</feature>
<dbReference type="AlphaFoldDB" id="A0A8J8Q0L9"/>
<evidence type="ECO:0000313" key="2">
    <source>
        <dbReference type="EMBL" id="TYL37246.1"/>
    </source>
</evidence>
<accession>A0A8J8Q0L9</accession>
<keyword evidence="3" id="KW-1185">Reference proteome</keyword>
<dbReference type="Proteomes" id="UP000766904">
    <property type="component" value="Unassembled WGS sequence"/>
</dbReference>
<name>A0A8J8Q0L9_9EURY</name>
<organism evidence="2 3">
    <name type="scientific">Natronococcus pandeyae</name>
    <dbReference type="NCBI Taxonomy" id="2055836"/>
    <lineage>
        <taxon>Archaea</taxon>
        <taxon>Methanobacteriati</taxon>
        <taxon>Methanobacteriota</taxon>
        <taxon>Stenosarchaea group</taxon>
        <taxon>Halobacteria</taxon>
        <taxon>Halobacteriales</taxon>
        <taxon>Natrialbaceae</taxon>
        <taxon>Natronococcus</taxon>
    </lineage>
</organism>
<protein>
    <submittedName>
        <fullName evidence="2">Uncharacterized protein</fullName>
    </submittedName>
</protein>
<evidence type="ECO:0000256" key="1">
    <source>
        <dbReference type="SAM" id="MobiDB-lite"/>
    </source>
</evidence>
<evidence type="ECO:0000313" key="3">
    <source>
        <dbReference type="Proteomes" id="UP000766904"/>
    </source>
</evidence>
<comment type="caution">
    <text evidence="2">The sequence shown here is derived from an EMBL/GenBank/DDBJ whole genome shotgun (WGS) entry which is preliminary data.</text>
</comment>
<gene>
    <name evidence="2" type="ORF">CV102_18210</name>
</gene>
<reference evidence="2" key="1">
    <citation type="submission" date="2017-11" db="EMBL/GenBank/DDBJ databases">
        <authorList>
            <person name="Kajale S.C."/>
            <person name="Sharma A."/>
        </authorList>
    </citation>
    <scope>NUCLEOTIDE SEQUENCE</scope>
    <source>
        <strain evidence="2">LS1_42</strain>
    </source>
</reference>
<dbReference type="EMBL" id="PHNJ01000011">
    <property type="protein sequence ID" value="TYL37246.1"/>
    <property type="molecule type" value="Genomic_DNA"/>
</dbReference>